<dbReference type="AlphaFoldDB" id="A0A6A4R9H2"/>
<organism evidence="1 2">
    <name type="scientific">Parasedimentitalea maritima</name>
    <dbReference type="NCBI Taxonomy" id="2578117"/>
    <lineage>
        <taxon>Bacteria</taxon>
        <taxon>Pseudomonadati</taxon>
        <taxon>Pseudomonadota</taxon>
        <taxon>Alphaproteobacteria</taxon>
        <taxon>Rhodobacterales</taxon>
        <taxon>Paracoccaceae</taxon>
        <taxon>Parasedimentitalea</taxon>
    </lineage>
</organism>
<comment type="caution">
    <text evidence="1">The sequence shown here is derived from an EMBL/GenBank/DDBJ whole genome shotgun (WGS) entry which is preliminary data.</text>
</comment>
<name>A0A6A4R9H2_9RHOB</name>
<sequence length="69" mass="7810">MNLETRLLAAHDRDDTSSLVDLYNEAANAASCEDASAFYLTQAYIYALDLGHRNAKHLRKRLVKLGREE</sequence>
<evidence type="ECO:0000313" key="2">
    <source>
        <dbReference type="Proteomes" id="UP000441586"/>
    </source>
</evidence>
<gene>
    <name evidence="1" type="ORF">GP644_22440</name>
</gene>
<accession>A0A6A4R9H2</accession>
<dbReference type="Proteomes" id="UP000441586">
    <property type="component" value="Unassembled WGS sequence"/>
</dbReference>
<evidence type="ECO:0000313" key="1">
    <source>
        <dbReference type="EMBL" id="KAE9625509.1"/>
    </source>
</evidence>
<reference evidence="1 2" key="1">
    <citation type="submission" date="2019-12" db="EMBL/GenBank/DDBJ databases">
        <authorList>
            <person name="Zhang Y.-J."/>
        </authorList>
    </citation>
    <scope>NUCLEOTIDE SEQUENCE [LARGE SCALE GENOMIC DNA]</scope>
    <source>
        <strain evidence="1 2">H18S-6</strain>
    </source>
</reference>
<proteinExistence type="predicted"/>
<protein>
    <submittedName>
        <fullName evidence="1">Uncharacterized protein</fullName>
    </submittedName>
</protein>
<dbReference type="EMBL" id="WSFO01000020">
    <property type="protein sequence ID" value="KAE9625509.1"/>
    <property type="molecule type" value="Genomic_DNA"/>
</dbReference>